<dbReference type="AlphaFoldDB" id="A0A8S0VJU5"/>
<dbReference type="EMBL" id="CACTIH010009346">
    <property type="protein sequence ID" value="CAA3030040.1"/>
    <property type="molecule type" value="Genomic_DNA"/>
</dbReference>
<evidence type="ECO:0000313" key="1">
    <source>
        <dbReference type="EMBL" id="CAA3030040.1"/>
    </source>
</evidence>
<dbReference type="Proteomes" id="UP000594638">
    <property type="component" value="Unassembled WGS sequence"/>
</dbReference>
<gene>
    <name evidence="1" type="ORF">OLEA9_A057022</name>
</gene>
<comment type="caution">
    <text evidence="1">The sequence shown here is derived from an EMBL/GenBank/DDBJ whole genome shotgun (WGS) entry which is preliminary data.</text>
</comment>
<keyword evidence="2" id="KW-1185">Reference proteome</keyword>
<evidence type="ECO:0000313" key="2">
    <source>
        <dbReference type="Proteomes" id="UP000594638"/>
    </source>
</evidence>
<sequence length="51" mass="5425">MVGKTIGLSHFVEMETRASLAPSHAAPILWSAVFKGSNPHAVVLENSSSFD</sequence>
<name>A0A8S0VJU5_OLEEU</name>
<organism evidence="1 2">
    <name type="scientific">Olea europaea subsp. europaea</name>
    <dbReference type="NCBI Taxonomy" id="158383"/>
    <lineage>
        <taxon>Eukaryota</taxon>
        <taxon>Viridiplantae</taxon>
        <taxon>Streptophyta</taxon>
        <taxon>Embryophyta</taxon>
        <taxon>Tracheophyta</taxon>
        <taxon>Spermatophyta</taxon>
        <taxon>Magnoliopsida</taxon>
        <taxon>eudicotyledons</taxon>
        <taxon>Gunneridae</taxon>
        <taxon>Pentapetalae</taxon>
        <taxon>asterids</taxon>
        <taxon>lamiids</taxon>
        <taxon>Lamiales</taxon>
        <taxon>Oleaceae</taxon>
        <taxon>Oleeae</taxon>
        <taxon>Olea</taxon>
    </lineage>
</organism>
<dbReference type="Gramene" id="OE9A057022T1">
    <property type="protein sequence ID" value="OE9A057022C1"/>
    <property type="gene ID" value="OE9A057022"/>
</dbReference>
<proteinExistence type="predicted"/>
<protein>
    <submittedName>
        <fullName evidence="1">Uncharacterized protein</fullName>
    </submittedName>
</protein>
<reference evidence="1 2" key="1">
    <citation type="submission" date="2019-12" db="EMBL/GenBank/DDBJ databases">
        <authorList>
            <person name="Alioto T."/>
            <person name="Alioto T."/>
            <person name="Gomez Garrido J."/>
        </authorList>
    </citation>
    <scope>NUCLEOTIDE SEQUENCE [LARGE SCALE GENOMIC DNA]</scope>
</reference>
<accession>A0A8S0VJU5</accession>